<gene>
    <name evidence="2" type="ORF">SAMN04487788_0872</name>
</gene>
<protein>
    <recommendedName>
        <fullName evidence="1">Metallo-beta-lactamase domain-containing protein</fullName>
    </recommendedName>
</protein>
<evidence type="ECO:0000313" key="3">
    <source>
        <dbReference type="Proteomes" id="UP000186456"/>
    </source>
</evidence>
<evidence type="ECO:0000313" key="2">
    <source>
        <dbReference type="EMBL" id="SDO78178.1"/>
    </source>
</evidence>
<evidence type="ECO:0000259" key="1">
    <source>
        <dbReference type="Pfam" id="PF00753"/>
    </source>
</evidence>
<dbReference type="Proteomes" id="UP000186456">
    <property type="component" value="Unassembled WGS sequence"/>
</dbReference>
<proteinExistence type="predicted"/>
<dbReference type="InterPro" id="IPR001279">
    <property type="entry name" value="Metallo-B-lactamas"/>
</dbReference>
<dbReference type="Pfam" id="PF00753">
    <property type="entry name" value="Lactamase_B"/>
    <property type="match status" value="1"/>
</dbReference>
<dbReference type="SUPFAM" id="SSF56281">
    <property type="entry name" value="Metallo-hydrolase/oxidoreductase"/>
    <property type="match status" value="2"/>
</dbReference>
<organism evidence="2 3">
    <name type="scientific">Microbacterium testaceum (strain StLB037)</name>
    <dbReference type="NCBI Taxonomy" id="979556"/>
    <lineage>
        <taxon>Bacteria</taxon>
        <taxon>Bacillati</taxon>
        <taxon>Actinomycetota</taxon>
        <taxon>Actinomycetes</taxon>
        <taxon>Micrococcales</taxon>
        <taxon>Microbacteriaceae</taxon>
        <taxon>Microbacterium</taxon>
    </lineage>
</organism>
<dbReference type="InterPro" id="IPR036866">
    <property type="entry name" value="RibonucZ/Hydroxyglut_hydro"/>
</dbReference>
<sequence length="391" mass="42842">MITVVTQGTQWGVGHGGFHTQLTQVIAPGSSVTDFRFIYDCGTKNSQGPLRDCITQYVGRLEVDRVGALDLVILSHFDYDHVSGLPWLSKMLRRHNVKVGRVFAPAITPLESLLLIAHNDPPTRWYVNLLANPYGELSSLFPGAEVALLEPATAPDFADLDERPQSQGRSPHSVSLDATDMRHVWAAIPYAHQLAISGREDFVTLVRTALEIDIERLDFDELLRTIGGDRGTLRKIKLLSADMFGHGGVNANSVCLWAGPDAMPASGRVTHDHAWGSSQLLPDHSPAAWLGTGDAVLRDAGSAGFVNYYGRPRLDSVAYVGAPHHGSEHNSDEDFWRHFRRGTRVTTHAQGLYGHPHARTLHDIEAAGLVPVPVSQLHGPMRFTSTHTFDA</sequence>
<dbReference type="EMBL" id="FNJN01000002">
    <property type="protein sequence ID" value="SDO78178.1"/>
    <property type="molecule type" value="Genomic_DNA"/>
</dbReference>
<dbReference type="Gene3D" id="3.60.15.10">
    <property type="entry name" value="Ribonuclease Z/Hydroxyacylglutathione hydrolase-like"/>
    <property type="match status" value="1"/>
</dbReference>
<dbReference type="RefSeq" id="WP_143017822.1">
    <property type="nucleotide sequence ID" value="NZ_FNJN01000002.1"/>
</dbReference>
<accession>A0A1H0MCK6</accession>
<dbReference type="AlphaFoldDB" id="A0A1H0MCK6"/>
<reference evidence="2 3" key="1">
    <citation type="submission" date="2016-10" db="EMBL/GenBank/DDBJ databases">
        <authorList>
            <person name="de Groot N.N."/>
        </authorList>
    </citation>
    <scope>NUCLEOTIDE SEQUENCE [LARGE SCALE GENOMIC DNA]</scope>
    <source>
        <strain evidence="2 3">StLB037</strain>
    </source>
</reference>
<feature type="domain" description="Metallo-beta-lactamase" evidence="1">
    <location>
        <begin position="34"/>
        <end position="90"/>
    </location>
</feature>
<name>A0A1H0MCK6_MICTS</name>